<keyword evidence="1" id="KW-0472">Membrane</keyword>
<proteinExistence type="predicted"/>
<keyword evidence="3" id="KW-1185">Reference proteome</keyword>
<feature type="transmembrane region" description="Helical" evidence="1">
    <location>
        <begin position="12"/>
        <end position="38"/>
    </location>
</feature>
<feature type="transmembrane region" description="Helical" evidence="1">
    <location>
        <begin position="444"/>
        <end position="463"/>
    </location>
</feature>
<feature type="transmembrane region" description="Helical" evidence="1">
    <location>
        <begin position="81"/>
        <end position="99"/>
    </location>
</feature>
<sequence>MDRARAWVGPAWLGASLVLPWALVQVGWGPLLLVVVLLGTASAIRTGGVLLDRLIAAGLLLSGEVLILGLLLSVWPWGLSVPLSCSVLLLLAGAWWWCAGRLPQLPLRFRASDLTVLGTGAFVLWRLLAPVARLSAATQLDYNGEAPDAYVHFAIFDAIQHMPGYLFLHAEQARQYVMTPTETSYPQGSHFLLAWVDLVLHNGRIQPDALLSYTWLFHSMLVVAAGVCAVTVWAARWVGGPRLRGWRAGAVGALVAGVLVASPLVVLVLQGFYSELVGLFFLVLGTALLLRSAMPMAERTAVAVAAAVTTAYCYNLFAVILGLALVAHVVLRWPGIRRALRWWLPVMALGMVAAVLPTLVAVTTSLDIGAQSLESGADASTQSLVFVAALAAVVLAALVRPALRGLAVPRAGVLVAAGGVAALVLYGVYQYATIHQLAYYFDKAATGLTFVMLTLVGAVGWVLRPGVALPNLGAPARRLVQTAVGVTACAGAMLVGLNAAWGAPPISNAQPSTSTVGPGLALLGNLPLIVWSDGRIRVTAPQPGPDVTDNASVLRATGTVIMLDTARGWSNRRNTILANTLNHRQGTMAPINAYLNSVNMGSVLPTGAVYRQSLDALVLAVRALAGQAVDVQVGNRALARRLQHDLERLVPGAHLHIVWRCTPVSPA</sequence>
<gene>
    <name evidence="2" type="ORF">I2501_02985</name>
</gene>
<dbReference type="EMBL" id="JADPRT010000001">
    <property type="protein sequence ID" value="MBF9067003.1"/>
    <property type="molecule type" value="Genomic_DNA"/>
</dbReference>
<feature type="transmembrane region" description="Helical" evidence="1">
    <location>
        <begin position="300"/>
        <end position="330"/>
    </location>
</feature>
<feature type="transmembrane region" description="Helical" evidence="1">
    <location>
        <begin position="246"/>
        <end position="269"/>
    </location>
</feature>
<evidence type="ECO:0000313" key="2">
    <source>
        <dbReference type="EMBL" id="MBF9067003.1"/>
    </source>
</evidence>
<dbReference type="Proteomes" id="UP000657385">
    <property type="component" value="Unassembled WGS sequence"/>
</dbReference>
<comment type="caution">
    <text evidence="2">The sequence shown here is derived from an EMBL/GenBank/DDBJ whole genome shotgun (WGS) entry which is preliminary data.</text>
</comment>
<name>A0A931AYP5_9ACTN</name>
<feature type="transmembrane region" description="Helical" evidence="1">
    <location>
        <begin position="342"/>
        <end position="362"/>
    </location>
</feature>
<feature type="transmembrane region" description="Helical" evidence="1">
    <location>
        <begin position="483"/>
        <end position="503"/>
    </location>
</feature>
<feature type="transmembrane region" description="Helical" evidence="1">
    <location>
        <begin position="382"/>
        <end position="399"/>
    </location>
</feature>
<keyword evidence="1" id="KW-0812">Transmembrane</keyword>
<feature type="transmembrane region" description="Helical" evidence="1">
    <location>
        <begin position="411"/>
        <end position="432"/>
    </location>
</feature>
<protein>
    <submittedName>
        <fullName evidence="2">Uncharacterized protein</fullName>
    </submittedName>
</protein>
<dbReference type="RefSeq" id="WP_196192159.1">
    <property type="nucleotide sequence ID" value="NZ_JADPRT010000001.1"/>
</dbReference>
<feature type="transmembrane region" description="Helical" evidence="1">
    <location>
        <begin position="210"/>
        <end position="234"/>
    </location>
</feature>
<keyword evidence="1" id="KW-1133">Transmembrane helix</keyword>
<reference evidence="2" key="1">
    <citation type="submission" date="2020-11" db="EMBL/GenBank/DDBJ databases">
        <title>Isolation and identification of active actinomycetes.</title>
        <authorList>
            <person name="Yu B."/>
        </authorList>
    </citation>
    <scope>NUCLEOTIDE SEQUENCE</scope>
    <source>
        <strain evidence="2">NEAU-YB345</strain>
    </source>
</reference>
<evidence type="ECO:0000256" key="1">
    <source>
        <dbReference type="SAM" id="Phobius"/>
    </source>
</evidence>
<organism evidence="2 3">
    <name type="scientific">Streptacidiphilus fuscans</name>
    <dbReference type="NCBI Taxonomy" id="2789292"/>
    <lineage>
        <taxon>Bacteria</taxon>
        <taxon>Bacillati</taxon>
        <taxon>Actinomycetota</taxon>
        <taxon>Actinomycetes</taxon>
        <taxon>Kitasatosporales</taxon>
        <taxon>Streptomycetaceae</taxon>
        <taxon>Streptacidiphilus</taxon>
    </lineage>
</organism>
<evidence type="ECO:0000313" key="3">
    <source>
        <dbReference type="Proteomes" id="UP000657385"/>
    </source>
</evidence>
<feature type="transmembrane region" description="Helical" evidence="1">
    <location>
        <begin position="50"/>
        <end position="75"/>
    </location>
</feature>
<feature type="transmembrane region" description="Helical" evidence="1">
    <location>
        <begin position="276"/>
        <end position="294"/>
    </location>
</feature>
<accession>A0A931AYP5</accession>
<dbReference type="AlphaFoldDB" id="A0A931AYP5"/>